<dbReference type="InterPro" id="IPR029045">
    <property type="entry name" value="ClpP/crotonase-like_dom_sf"/>
</dbReference>
<proteinExistence type="inferred from homology"/>
<dbReference type="OrthoDB" id="9771883at2"/>
<dbReference type="CDD" id="cd06558">
    <property type="entry name" value="crotonase-like"/>
    <property type="match status" value="1"/>
</dbReference>
<dbReference type="Pfam" id="PF02737">
    <property type="entry name" value="3HCDH_N"/>
    <property type="match status" value="1"/>
</dbReference>
<keyword evidence="6" id="KW-0520">NAD</keyword>
<evidence type="ECO:0000313" key="13">
    <source>
        <dbReference type="Proteomes" id="UP000025229"/>
    </source>
</evidence>
<dbReference type="SUPFAM" id="SSF52096">
    <property type="entry name" value="ClpP/crotonase"/>
    <property type="match status" value="1"/>
</dbReference>
<dbReference type="InterPro" id="IPR006176">
    <property type="entry name" value="3-OHacyl-CoA_DH_NAD-bd"/>
</dbReference>
<gene>
    <name evidence="11" type="ORF">RradSPS_1839</name>
    <name evidence="12" type="ORF">SIL72_10870</name>
</gene>
<comment type="similarity">
    <text evidence="2">Belongs to the 3-hydroxyacyl-CoA dehydrogenase family.</text>
</comment>
<dbReference type="Gene3D" id="3.40.50.720">
    <property type="entry name" value="NAD(P)-binding Rossmann-like Domain"/>
    <property type="match status" value="1"/>
</dbReference>
<dbReference type="GO" id="GO:0006635">
    <property type="term" value="P:fatty acid beta-oxidation"/>
    <property type="evidence" value="ECO:0007669"/>
    <property type="project" value="UniProtKB-UniPathway"/>
</dbReference>
<comment type="pathway">
    <text evidence="1">Lipid metabolism; fatty acid beta-oxidation.</text>
</comment>
<dbReference type="InterPro" id="IPR006108">
    <property type="entry name" value="3HC_DH_C"/>
</dbReference>
<dbReference type="Gene3D" id="1.10.1040.50">
    <property type="match status" value="1"/>
</dbReference>
<name>A0A023X3T9_RUBRA</name>
<dbReference type="Proteomes" id="UP000025229">
    <property type="component" value="Chromosome"/>
</dbReference>
<dbReference type="PANTHER" id="PTHR48075:SF7">
    <property type="entry name" value="3-HYDROXYACYL-COA DEHYDROGENASE-RELATED"/>
    <property type="match status" value="1"/>
</dbReference>
<dbReference type="UniPathway" id="UPA00659"/>
<dbReference type="PATRIC" id="fig|42256.3.peg.1868"/>
<dbReference type="Pfam" id="PF00378">
    <property type="entry name" value="ECH_1"/>
    <property type="match status" value="1"/>
</dbReference>
<dbReference type="SUPFAM" id="SSF48179">
    <property type="entry name" value="6-phosphogluconate dehydrogenase C-terminal domain-like"/>
    <property type="match status" value="2"/>
</dbReference>
<reference evidence="11 13" key="1">
    <citation type="submission" date="2014-03" db="EMBL/GenBank/DDBJ databases">
        <title>Complete genome sequence of the Radio-Resistant Rubrobacter radiotolerans RSPS-4.</title>
        <authorList>
            <person name="Egas C.C."/>
            <person name="Barroso C.C."/>
            <person name="Froufe H.J.C."/>
            <person name="Pacheco J.J."/>
            <person name="Albuquerque L.L."/>
            <person name="da Costa M.M.S."/>
        </authorList>
    </citation>
    <scope>NUCLEOTIDE SEQUENCE [LARGE SCALE GENOMIC DNA]</scope>
    <source>
        <strain evidence="11 13">RSPS-4</strain>
    </source>
</reference>
<reference evidence="12" key="2">
    <citation type="submission" date="2023-11" db="EMBL/GenBank/DDBJ databases">
        <title>MicrobeMod: A computational toolkit for identifying prokaryotic methylation and restriction-modification with nanopore sequencing.</title>
        <authorList>
            <person name="Crits-Christoph A."/>
            <person name="Kang S.C."/>
            <person name="Lee H."/>
            <person name="Ostrov N."/>
        </authorList>
    </citation>
    <scope>NUCLEOTIDE SEQUENCE</scope>
    <source>
        <strain evidence="12">ATCC 51242</strain>
    </source>
</reference>
<dbReference type="EMBL" id="JAWXXX010000001">
    <property type="protein sequence ID" value="MDX5894527.1"/>
    <property type="molecule type" value="Genomic_DNA"/>
</dbReference>
<dbReference type="InterPro" id="IPR001753">
    <property type="entry name" value="Enoyl-CoA_hydra/iso"/>
</dbReference>
<evidence type="ECO:0000256" key="7">
    <source>
        <dbReference type="ARBA" id="ARBA00023098"/>
    </source>
</evidence>
<keyword evidence="13" id="KW-1185">Reference proteome</keyword>
<feature type="domain" description="3-hydroxyacyl-CoA dehydrogenase NAD binding" evidence="10">
    <location>
        <begin position="6"/>
        <end position="189"/>
    </location>
</feature>
<evidence type="ECO:0000313" key="11">
    <source>
        <dbReference type="EMBL" id="AHY47122.1"/>
    </source>
</evidence>
<protein>
    <submittedName>
        <fullName evidence="11">3-hydroxyacyl-CoA dehydrogenase, NAD binding domain</fullName>
    </submittedName>
    <submittedName>
        <fullName evidence="12">3-hydroxyacyl-CoA dehydrogenase/enoyl-CoA hydratase family protein</fullName>
    </submittedName>
</protein>
<accession>A0A023X3T9</accession>
<dbReference type="eggNOG" id="COG1250">
    <property type="taxonomic scope" value="Bacteria"/>
</dbReference>
<dbReference type="PANTHER" id="PTHR48075">
    <property type="entry name" value="3-HYDROXYACYL-COA DEHYDROGENASE FAMILY PROTEIN"/>
    <property type="match status" value="1"/>
</dbReference>
<feature type="domain" description="3-hydroxyacyl-CoA dehydrogenase C-terminal" evidence="9">
    <location>
        <begin position="193"/>
        <end position="292"/>
    </location>
</feature>
<evidence type="ECO:0000256" key="5">
    <source>
        <dbReference type="ARBA" id="ARBA00023002"/>
    </source>
</evidence>
<dbReference type="EMBL" id="CP007514">
    <property type="protein sequence ID" value="AHY47122.1"/>
    <property type="molecule type" value="Genomic_DNA"/>
</dbReference>
<dbReference type="STRING" id="42256.RradSPS_1839"/>
<organism evidence="11 13">
    <name type="scientific">Rubrobacter radiotolerans</name>
    <name type="common">Arthrobacter radiotolerans</name>
    <dbReference type="NCBI Taxonomy" id="42256"/>
    <lineage>
        <taxon>Bacteria</taxon>
        <taxon>Bacillati</taxon>
        <taxon>Actinomycetota</taxon>
        <taxon>Rubrobacteria</taxon>
        <taxon>Rubrobacterales</taxon>
        <taxon>Rubrobacteraceae</taxon>
        <taxon>Rubrobacter</taxon>
    </lineage>
</organism>
<keyword evidence="4" id="KW-0442">Lipid degradation</keyword>
<comment type="catalytic activity">
    <reaction evidence="8">
        <text>a (3S)-3-hydroxyacyl-CoA + NAD(+) = a 3-oxoacyl-CoA + NADH + H(+)</text>
        <dbReference type="Rhea" id="RHEA:22432"/>
        <dbReference type="ChEBI" id="CHEBI:15378"/>
        <dbReference type="ChEBI" id="CHEBI:57318"/>
        <dbReference type="ChEBI" id="CHEBI:57540"/>
        <dbReference type="ChEBI" id="CHEBI:57945"/>
        <dbReference type="ChEBI" id="CHEBI:90726"/>
        <dbReference type="EC" id="1.1.1.35"/>
    </reaction>
</comment>
<dbReference type="eggNOG" id="COG1024">
    <property type="taxonomic scope" value="Bacteria"/>
</dbReference>
<evidence type="ECO:0000259" key="10">
    <source>
        <dbReference type="Pfam" id="PF02737"/>
    </source>
</evidence>
<keyword evidence="5" id="KW-0560">Oxidoreductase</keyword>
<evidence type="ECO:0000256" key="2">
    <source>
        <dbReference type="ARBA" id="ARBA00009463"/>
    </source>
</evidence>
<evidence type="ECO:0000256" key="8">
    <source>
        <dbReference type="ARBA" id="ARBA00049556"/>
    </source>
</evidence>
<dbReference type="RefSeq" id="WP_038682179.1">
    <property type="nucleotide sequence ID" value="NZ_CP007514.1"/>
</dbReference>
<dbReference type="Gene3D" id="3.90.226.10">
    <property type="entry name" value="2-enoyl-CoA Hydratase, Chain A, domain 1"/>
    <property type="match status" value="1"/>
</dbReference>
<evidence type="ECO:0000256" key="1">
    <source>
        <dbReference type="ARBA" id="ARBA00005005"/>
    </source>
</evidence>
<evidence type="ECO:0000256" key="4">
    <source>
        <dbReference type="ARBA" id="ARBA00022963"/>
    </source>
</evidence>
<dbReference type="AlphaFoldDB" id="A0A023X3T9"/>
<dbReference type="Proteomes" id="UP001281130">
    <property type="component" value="Unassembled WGS sequence"/>
</dbReference>
<dbReference type="InterPro" id="IPR008927">
    <property type="entry name" value="6-PGluconate_DH-like_C_sf"/>
</dbReference>
<dbReference type="HOGENOM" id="CLU_010448_0_0_11"/>
<evidence type="ECO:0000256" key="6">
    <source>
        <dbReference type="ARBA" id="ARBA00023027"/>
    </source>
</evidence>
<keyword evidence="3" id="KW-0276">Fatty acid metabolism</keyword>
<evidence type="ECO:0000256" key="3">
    <source>
        <dbReference type="ARBA" id="ARBA00022832"/>
    </source>
</evidence>
<dbReference type="InterPro" id="IPR036291">
    <property type="entry name" value="NAD(P)-bd_dom_sf"/>
</dbReference>
<evidence type="ECO:0000259" key="9">
    <source>
        <dbReference type="Pfam" id="PF00725"/>
    </source>
</evidence>
<dbReference type="SUPFAM" id="SSF51735">
    <property type="entry name" value="NAD(P)-binding Rossmann-fold domains"/>
    <property type="match status" value="1"/>
</dbReference>
<dbReference type="GO" id="GO:0003857">
    <property type="term" value="F:(3S)-3-hydroxyacyl-CoA dehydrogenase (NAD+) activity"/>
    <property type="evidence" value="ECO:0007669"/>
    <property type="project" value="UniProtKB-EC"/>
</dbReference>
<evidence type="ECO:0000313" key="12">
    <source>
        <dbReference type="EMBL" id="MDX5894527.1"/>
    </source>
</evidence>
<dbReference type="GO" id="GO:0070403">
    <property type="term" value="F:NAD+ binding"/>
    <property type="evidence" value="ECO:0007669"/>
    <property type="project" value="InterPro"/>
</dbReference>
<sequence length="790" mass="86386">MRQIRKVAVLGAGTMGAAIAGHCANAGLDVELLDIAPEEGDDKNAVVKGGFERMTKSRPPALMAKSVADRIRLGNFEEDFERIADADWIVEAIIEKLGPKQELWARVEKTAREDAVLSSNTSGIPLHEVADGRSEGFKKRFLGTHFFNPPRYLKLLELIPTEDTDPAIVEGMRTFGERVLGKGGVIAKDTPNFIGNRLGSFAGMQSVTYAFENGYGIEEIDAITGPLIGHPKTATFRLNDTVGLDIAVGVAENLYEAVPEDESREDLKPHPKLKEMLERNLLGNKTGSGFYKRDKRDGKTVFDVLDLETFEYKPASDPNVPLVNRAREQGDLADRLRYIMDNAEKDRHAKYLRDTLLPYLAYSARRIPEISDTLVDADHAMEWGFGHKAGPFRTWDMLGVEETVNRMKSLDIEVAEWVEEMLASGNDSFYREEDGRELVYSPLSKGYEPVYEDPMVVSLDALRDEGKELERNDSASLLDLGDGVLCLEFHSRGNSIDGNTLEIAKKALAALERDDVAGLVIGNEGSNFCVGANLGEVAFAAKGGMLQIVEKRVEALQNILMAFKYAPKPVVSAPRGQTLGGGLEICLHSDRVVAAGETYMGLVEAGVGLIPAGGGTKELARRIVSRPLAKAPDAPVLPFLQKAFETIATAKVAASGLEARELGFLDEDDLVVMNADHLIATAKREVLDLAASYAPPEKGQNVYAAGRSARAALEVGVRTLQWGRYASEYDGVVAGQSARVLTGGDLSLGQWVPEEHLLRLEREGFLKLLGNEKTHERIEAMLRTGKPLRN</sequence>
<keyword evidence="7" id="KW-0443">Lipid metabolism</keyword>
<dbReference type="KEGG" id="rrd:RradSPS_1839"/>
<dbReference type="Pfam" id="PF00725">
    <property type="entry name" value="3HCDH"/>
    <property type="match status" value="1"/>
</dbReference>